<dbReference type="InterPro" id="IPR042183">
    <property type="entry name" value="MmgE/PrpD_sf_1"/>
</dbReference>
<name>A0ABW9APJ1_9BURK</name>
<feature type="domain" description="MmgE/PrpD N-terminal" evidence="2">
    <location>
        <begin position="14"/>
        <end position="251"/>
    </location>
</feature>
<dbReference type="Pfam" id="PF03972">
    <property type="entry name" value="MmgE_PrpD_N"/>
    <property type="match status" value="1"/>
</dbReference>
<evidence type="ECO:0000259" key="3">
    <source>
        <dbReference type="Pfam" id="PF19305"/>
    </source>
</evidence>
<accession>A0ABW9APJ1</accession>
<sequence>MASTPAGNRTLSQTFAAFAHSLNLDEVPRHVRTRAKHLILDALGIAFASHRNEFADVILRGIRALGESGVSPVIGSSETHTVRNAVLLNAALMHGLDYDDTHMKGIVHATAFCAPAALCVGNETGASGRAALAAYLVGMEVSTRLGAAAKGGFHHAGYHPTGVLSHFSAALIAGRLYGLDTAQLAAAQGIAASTASGVQVFLEEGTWSKRLHPGWGCVGGITAARLAQAGFVAPSRPYEGRYGLFDSHLQQHAGEVDYVMASAGLGEIWETEQMAIKPYPVCHFLHSIAEAGADLAHSGEIDLSRISRIRALLPEPVMPIVTEPLEAKRRPTTNYEAKFSAQYVAAASLVRGRFGLAELEPDTLADERILALSARVECVADPDSAFPAYYSGGMIVDTDDGRQHRRYYRINKGAGERALSNEAIVAKYFENACWAVSHARAEQVRDAVLALDELQSSEVWAVLRGG</sequence>
<dbReference type="Pfam" id="PF19305">
    <property type="entry name" value="MmgE_PrpD_C"/>
    <property type="match status" value="1"/>
</dbReference>
<organism evidence="4 5">
    <name type="scientific">Paraburkholderia dipogonis</name>
    <dbReference type="NCBI Taxonomy" id="1211383"/>
    <lineage>
        <taxon>Bacteria</taxon>
        <taxon>Pseudomonadati</taxon>
        <taxon>Pseudomonadota</taxon>
        <taxon>Betaproteobacteria</taxon>
        <taxon>Burkholderiales</taxon>
        <taxon>Burkholderiaceae</taxon>
        <taxon>Paraburkholderia</taxon>
    </lineage>
</organism>
<dbReference type="InterPro" id="IPR045336">
    <property type="entry name" value="MmgE_PrpD_N"/>
</dbReference>
<dbReference type="RefSeq" id="WP_408176661.1">
    <property type="nucleotide sequence ID" value="NZ_JAQQEZ010000005.1"/>
</dbReference>
<dbReference type="PANTHER" id="PTHR16943">
    <property type="entry name" value="2-METHYLCITRATE DEHYDRATASE-RELATED"/>
    <property type="match status" value="1"/>
</dbReference>
<gene>
    <name evidence="4" type="ORF">PQR57_09270</name>
</gene>
<dbReference type="SUPFAM" id="SSF103378">
    <property type="entry name" value="2-methylcitrate dehydratase PrpD"/>
    <property type="match status" value="1"/>
</dbReference>
<dbReference type="InterPro" id="IPR036148">
    <property type="entry name" value="MmgE/PrpD_sf"/>
</dbReference>
<comment type="similarity">
    <text evidence="1">Belongs to the PrpD family.</text>
</comment>
<keyword evidence="5" id="KW-1185">Reference proteome</keyword>
<dbReference type="Gene3D" id="1.10.4100.10">
    <property type="entry name" value="2-methylcitrate dehydratase PrpD"/>
    <property type="match status" value="1"/>
</dbReference>
<dbReference type="InterPro" id="IPR045337">
    <property type="entry name" value="MmgE_PrpD_C"/>
</dbReference>
<dbReference type="InterPro" id="IPR042188">
    <property type="entry name" value="MmgE/PrpD_sf_2"/>
</dbReference>
<proteinExistence type="inferred from homology"/>
<comment type="caution">
    <text evidence="4">The sequence shown here is derived from an EMBL/GenBank/DDBJ whole genome shotgun (WGS) entry which is preliminary data.</text>
</comment>
<feature type="domain" description="MmgE/PrpD C-terminal" evidence="3">
    <location>
        <begin position="279"/>
        <end position="452"/>
    </location>
</feature>
<dbReference type="PANTHER" id="PTHR16943:SF8">
    <property type="entry name" value="2-METHYLCITRATE DEHYDRATASE"/>
    <property type="match status" value="1"/>
</dbReference>
<evidence type="ECO:0000313" key="5">
    <source>
        <dbReference type="Proteomes" id="UP001629230"/>
    </source>
</evidence>
<protein>
    <submittedName>
        <fullName evidence="4">MmgE/PrpD family protein</fullName>
    </submittedName>
</protein>
<evidence type="ECO:0000259" key="2">
    <source>
        <dbReference type="Pfam" id="PF03972"/>
    </source>
</evidence>
<dbReference type="EMBL" id="JAQQEZ010000005">
    <property type="protein sequence ID" value="MFM0001206.1"/>
    <property type="molecule type" value="Genomic_DNA"/>
</dbReference>
<reference evidence="4 5" key="1">
    <citation type="journal article" date="2024" name="Chem. Sci.">
        <title>Discovery of megapolipeptins by genome mining of a Burkholderiales bacteria collection.</title>
        <authorList>
            <person name="Paulo B.S."/>
            <person name="Recchia M.J.J."/>
            <person name="Lee S."/>
            <person name="Fergusson C.H."/>
            <person name="Romanowski S.B."/>
            <person name="Hernandez A."/>
            <person name="Krull N."/>
            <person name="Liu D.Y."/>
            <person name="Cavanagh H."/>
            <person name="Bos A."/>
            <person name="Gray C.A."/>
            <person name="Murphy B.T."/>
            <person name="Linington R.G."/>
            <person name="Eustaquio A.S."/>
        </authorList>
    </citation>
    <scope>NUCLEOTIDE SEQUENCE [LARGE SCALE GENOMIC DNA]</scope>
    <source>
        <strain evidence="4 5">RL17-350-BIC-A</strain>
    </source>
</reference>
<dbReference type="InterPro" id="IPR005656">
    <property type="entry name" value="MmgE_PrpD"/>
</dbReference>
<evidence type="ECO:0000256" key="1">
    <source>
        <dbReference type="ARBA" id="ARBA00006174"/>
    </source>
</evidence>
<dbReference type="Gene3D" id="3.30.1330.120">
    <property type="entry name" value="2-methylcitrate dehydratase PrpD"/>
    <property type="match status" value="1"/>
</dbReference>
<evidence type="ECO:0000313" key="4">
    <source>
        <dbReference type="EMBL" id="MFM0001206.1"/>
    </source>
</evidence>
<dbReference type="Proteomes" id="UP001629230">
    <property type="component" value="Unassembled WGS sequence"/>
</dbReference>